<sequence length="508" mass="57171">MVTKYYPYIITCDHDTVFMDATYSIHSNAGDAVYKPGFDSRAEAESALPRMCDELERLCGCGDEESAGFGVFSSDGGRQPVNFDEYTRIQHLERYFPYVEDAEGVKHFRSAYDQTGHTLATTYAEYHTTLDGAKRKLAHLHRTALDHKKAPVFTKTGVLRQQEPVYTLWSQQPVCTGNPGQFFAYAEGEQGRKYFFKAHGKTQTPTLDWRDAKTFTSLEAAKNCIPDLKQQSIVSDVSGSYGVVNGSGYKVFEEQADWYIPYVCAEYGADLFLCKDDQEGLTRDQNKAWGTSTVELALEKAKQIHRIAFDSGQALLGTSVGVNNRGELVDCDWSDLVASGEKSNLYFPYVLDTHDGRTYLLETSGTPHQWTQFLCDAQGYTNVEDAKNMIQRLVELVHEDCYFPEDLHVGVMNGYGNKFFEDAIVCPASVIDEPEVSDPVNNPEHYKTEGLEAIDVVEAFFADNYLRGNVFKYIARAGKKDPNKKVEDLQKAAWYLNREIEALKEQGA</sequence>
<name>A0A8S5TMD9_9CAUD</name>
<dbReference type="EMBL" id="BK032847">
    <property type="protein sequence ID" value="DAF63970.1"/>
    <property type="molecule type" value="Genomic_DNA"/>
</dbReference>
<evidence type="ECO:0000313" key="1">
    <source>
        <dbReference type="EMBL" id="DAF63970.1"/>
    </source>
</evidence>
<organism evidence="1">
    <name type="scientific">Siphoviridae sp. ctGkF2</name>
    <dbReference type="NCBI Taxonomy" id="2827823"/>
    <lineage>
        <taxon>Viruses</taxon>
        <taxon>Duplodnaviria</taxon>
        <taxon>Heunggongvirae</taxon>
        <taxon>Uroviricota</taxon>
        <taxon>Caudoviricetes</taxon>
    </lineage>
</organism>
<proteinExistence type="predicted"/>
<dbReference type="GO" id="GO:0016301">
    <property type="term" value="F:kinase activity"/>
    <property type="evidence" value="ECO:0007669"/>
    <property type="project" value="UniProtKB-KW"/>
</dbReference>
<keyword evidence="1" id="KW-0418">Kinase</keyword>
<protein>
    <submittedName>
        <fullName evidence="1">Nucelotide kinase</fullName>
    </submittedName>
</protein>
<keyword evidence="1" id="KW-0808">Transferase</keyword>
<accession>A0A8S5TMD9</accession>
<dbReference type="InterPro" id="IPR021739">
    <property type="entry name" value="SaV-like"/>
</dbReference>
<dbReference type="Pfam" id="PF11753">
    <property type="entry name" value="DUF3310"/>
    <property type="match status" value="1"/>
</dbReference>
<reference evidence="1" key="1">
    <citation type="journal article" date="2021" name="Proc. Natl. Acad. Sci. U.S.A.">
        <title>A Catalog of Tens of Thousands of Viruses from Human Metagenomes Reveals Hidden Associations with Chronic Diseases.</title>
        <authorList>
            <person name="Tisza M.J."/>
            <person name="Buck C.B."/>
        </authorList>
    </citation>
    <scope>NUCLEOTIDE SEQUENCE</scope>
    <source>
        <strain evidence="1">CtGkF2</strain>
    </source>
</reference>